<dbReference type="EMBL" id="WNCL01000034">
    <property type="protein sequence ID" value="MTU43894.1"/>
    <property type="molecule type" value="Genomic_DNA"/>
</dbReference>
<evidence type="ECO:0000313" key="6">
    <source>
        <dbReference type="Proteomes" id="UP000462362"/>
    </source>
</evidence>
<dbReference type="SMART" id="SM00411">
    <property type="entry name" value="BHL"/>
    <property type="match status" value="1"/>
</dbReference>
<evidence type="ECO:0000256" key="3">
    <source>
        <dbReference type="ARBA" id="ARBA00023125"/>
    </source>
</evidence>
<gene>
    <name evidence="5" type="ORF">GMD42_09765</name>
</gene>
<keyword evidence="3 5" id="KW-0238">DNA-binding</keyword>
<dbReference type="InterPro" id="IPR010992">
    <property type="entry name" value="IHF-like_DNA-bd_dom_sf"/>
</dbReference>
<evidence type="ECO:0000313" key="5">
    <source>
        <dbReference type="EMBL" id="MTU43894.1"/>
    </source>
</evidence>
<dbReference type="PANTHER" id="PTHR33175:SF3">
    <property type="entry name" value="DNA-BINDING PROTEIN HU-BETA"/>
    <property type="match status" value="1"/>
</dbReference>
<dbReference type="InterPro" id="IPR000119">
    <property type="entry name" value="Hist_DNA-bd"/>
</dbReference>
<reference evidence="5 6" key="1">
    <citation type="journal article" date="2019" name="Nat. Med.">
        <title>A library of human gut bacterial isolates paired with longitudinal multiomics data enables mechanistic microbiome research.</title>
        <authorList>
            <person name="Poyet M."/>
            <person name="Groussin M."/>
            <person name="Gibbons S.M."/>
            <person name="Avila-Pacheco J."/>
            <person name="Jiang X."/>
            <person name="Kearney S.M."/>
            <person name="Perrotta A.R."/>
            <person name="Berdy B."/>
            <person name="Zhao S."/>
            <person name="Lieberman T.D."/>
            <person name="Swanson P.K."/>
            <person name="Smith M."/>
            <person name="Roesemann S."/>
            <person name="Alexander J.E."/>
            <person name="Rich S.A."/>
            <person name="Livny J."/>
            <person name="Vlamakis H."/>
            <person name="Clish C."/>
            <person name="Bullock K."/>
            <person name="Deik A."/>
            <person name="Scott J."/>
            <person name="Pierce K.A."/>
            <person name="Xavier R.J."/>
            <person name="Alm E.J."/>
        </authorList>
    </citation>
    <scope>NUCLEOTIDE SEQUENCE [LARGE SCALE GENOMIC DNA]</scope>
    <source>
        <strain evidence="5 6">BIOML-A2</strain>
    </source>
</reference>
<dbReference type="RefSeq" id="WP_008811377.1">
    <property type="nucleotide sequence ID" value="NZ_CAJUON010000008.1"/>
</dbReference>
<dbReference type="PANTHER" id="PTHR33175">
    <property type="entry name" value="DNA-BINDING PROTEIN HU"/>
    <property type="match status" value="1"/>
</dbReference>
<sequence length="94" mass="10668">MNKQQLIEIIAEENEITKDMATRTLNTMIRSIMTSVKNGEPVVLVGFGTFRQVKRKARVICNPHTGEKLELKPRSVPKFVPGTLFKQIVDEQNS</sequence>
<dbReference type="Proteomes" id="UP000462362">
    <property type="component" value="Unassembled WGS sequence"/>
</dbReference>
<evidence type="ECO:0000256" key="4">
    <source>
        <dbReference type="RuleBase" id="RU003939"/>
    </source>
</evidence>
<dbReference type="GO" id="GO:0003677">
    <property type="term" value="F:DNA binding"/>
    <property type="evidence" value="ECO:0007669"/>
    <property type="project" value="UniProtKB-KW"/>
</dbReference>
<accession>A0A6I3S8V3</accession>
<name>A0A6I3S8V3_9BURK</name>
<dbReference type="GO" id="GO:0030527">
    <property type="term" value="F:structural constituent of chromatin"/>
    <property type="evidence" value="ECO:0007669"/>
    <property type="project" value="InterPro"/>
</dbReference>
<dbReference type="PRINTS" id="PR01727">
    <property type="entry name" value="DNABINDINGHU"/>
</dbReference>
<dbReference type="AlphaFoldDB" id="A0A6I3S8V3"/>
<evidence type="ECO:0000256" key="1">
    <source>
        <dbReference type="ARBA" id="ARBA00010529"/>
    </source>
</evidence>
<dbReference type="Pfam" id="PF00216">
    <property type="entry name" value="Bac_DNA_binding"/>
    <property type="match status" value="1"/>
</dbReference>
<proteinExistence type="inferred from homology"/>
<keyword evidence="2" id="KW-0226">DNA condensation</keyword>
<dbReference type="SUPFAM" id="SSF47729">
    <property type="entry name" value="IHF-like DNA-binding proteins"/>
    <property type="match status" value="1"/>
</dbReference>
<dbReference type="GeneID" id="43349902"/>
<dbReference type="CDD" id="cd13831">
    <property type="entry name" value="HU"/>
    <property type="match status" value="1"/>
</dbReference>
<protein>
    <submittedName>
        <fullName evidence="5">HU family DNA-binding protein</fullName>
    </submittedName>
</protein>
<organism evidence="5 6">
    <name type="scientific">Parasutterella excrementihominis</name>
    <dbReference type="NCBI Taxonomy" id="487175"/>
    <lineage>
        <taxon>Bacteria</taxon>
        <taxon>Pseudomonadati</taxon>
        <taxon>Pseudomonadota</taxon>
        <taxon>Betaproteobacteria</taxon>
        <taxon>Burkholderiales</taxon>
        <taxon>Sutterellaceae</taxon>
        <taxon>Parasutterella</taxon>
    </lineage>
</organism>
<evidence type="ECO:0000256" key="2">
    <source>
        <dbReference type="ARBA" id="ARBA00023067"/>
    </source>
</evidence>
<dbReference type="Gene3D" id="4.10.520.10">
    <property type="entry name" value="IHF-like DNA-binding proteins"/>
    <property type="match status" value="1"/>
</dbReference>
<comment type="similarity">
    <text evidence="1 4">Belongs to the bacterial histone-like protein family.</text>
</comment>
<dbReference type="GO" id="GO:0030261">
    <property type="term" value="P:chromosome condensation"/>
    <property type="evidence" value="ECO:0007669"/>
    <property type="project" value="UniProtKB-KW"/>
</dbReference>
<comment type="caution">
    <text evidence="5">The sequence shown here is derived from an EMBL/GenBank/DDBJ whole genome shotgun (WGS) entry which is preliminary data.</text>
</comment>